<comment type="function">
    <text evidence="1">Multidrug efflux pump.</text>
</comment>
<comment type="caution">
    <text evidence="14">The sequence shown here is derived from an EMBL/GenBank/DDBJ whole genome shotgun (WGS) entry which is preliminary data.</text>
</comment>
<keyword evidence="9 13" id="KW-1133">Transmembrane helix</keyword>
<keyword evidence="5" id="KW-0813">Transport</keyword>
<evidence type="ECO:0000256" key="11">
    <source>
        <dbReference type="ARBA" id="ARBA00023136"/>
    </source>
</evidence>
<evidence type="ECO:0000313" key="15">
    <source>
        <dbReference type="Proteomes" id="UP001652432"/>
    </source>
</evidence>
<dbReference type="InterPro" id="IPR048279">
    <property type="entry name" value="MdtK-like"/>
</dbReference>
<dbReference type="NCBIfam" id="TIGR00797">
    <property type="entry name" value="matE"/>
    <property type="match status" value="1"/>
</dbReference>
<dbReference type="InterPro" id="IPR002528">
    <property type="entry name" value="MATE_fam"/>
</dbReference>
<organism evidence="14 15">
    <name type="scientific">Suilimivivens aceti</name>
    <dbReference type="NCBI Taxonomy" id="2981774"/>
    <lineage>
        <taxon>Bacteria</taxon>
        <taxon>Bacillati</taxon>
        <taxon>Bacillota</taxon>
        <taxon>Clostridia</taxon>
        <taxon>Lachnospirales</taxon>
        <taxon>Lachnospiraceae</taxon>
        <taxon>Suilimivivens</taxon>
    </lineage>
</organism>
<dbReference type="PANTHER" id="PTHR43298:SF2">
    <property type="entry name" value="FMN_FAD EXPORTER YEEO-RELATED"/>
    <property type="match status" value="1"/>
</dbReference>
<feature type="transmembrane region" description="Helical" evidence="13">
    <location>
        <begin position="301"/>
        <end position="321"/>
    </location>
</feature>
<evidence type="ECO:0000256" key="10">
    <source>
        <dbReference type="ARBA" id="ARBA00023065"/>
    </source>
</evidence>
<evidence type="ECO:0000256" key="3">
    <source>
        <dbReference type="ARBA" id="ARBA00010199"/>
    </source>
</evidence>
<proteinExistence type="inferred from homology"/>
<evidence type="ECO:0000256" key="8">
    <source>
        <dbReference type="ARBA" id="ARBA00022692"/>
    </source>
</evidence>
<evidence type="ECO:0000256" key="13">
    <source>
        <dbReference type="SAM" id="Phobius"/>
    </source>
</evidence>
<name>A0ABT2T5G5_9FIRM</name>
<feature type="transmembrane region" description="Helical" evidence="13">
    <location>
        <begin position="14"/>
        <end position="36"/>
    </location>
</feature>
<feature type="transmembrane region" description="Helical" evidence="13">
    <location>
        <begin position="372"/>
        <end position="391"/>
    </location>
</feature>
<keyword evidence="15" id="KW-1185">Reference proteome</keyword>
<keyword evidence="8 13" id="KW-0812">Transmembrane</keyword>
<keyword evidence="7" id="KW-1003">Cell membrane</keyword>
<dbReference type="RefSeq" id="WP_262575541.1">
    <property type="nucleotide sequence ID" value="NZ_JAOQKJ010000012.1"/>
</dbReference>
<feature type="transmembrane region" description="Helical" evidence="13">
    <location>
        <begin position="56"/>
        <end position="78"/>
    </location>
</feature>
<evidence type="ECO:0000256" key="2">
    <source>
        <dbReference type="ARBA" id="ARBA00004651"/>
    </source>
</evidence>
<dbReference type="EMBL" id="JAOQKJ010000012">
    <property type="protein sequence ID" value="MCU6745492.1"/>
    <property type="molecule type" value="Genomic_DNA"/>
</dbReference>
<evidence type="ECO:0000256" key="1">
    <source>
        <dbReference type="ARBA" id="ARBA00003408"/>
    </source>
</evidence>
<keyword evidence="10" id="KW-0406">Ion transport</keyword>
<dbReference type="PIRSF" id="PIRSF006603">
    <property type="entry name" value="DinF"/>
    <property type="match status" value="1"/>
</dbReference>
<gene>
    <name evidence="14" type="ORF">OCV77_13525</name>
</gene>
<evidence type="ECO:0000256" key="9">
    <source>
        <dbReference type="ARBA" id="ARBA00022989"/>
    </source>
</evidence>
<sequence length="464" mass="50897">MLTKIKNKYIDTAFFRYVLVLAVPMIIQNAITSFVSFLDNIMVGQVGTEQMSGVAIVNQLIFVFNICIWGGVSGAGIFGTQFYGKGDYEGQKYAFRFKMYACIIIAGIALLLFGFLDTDLISLYLSDGGSVGNTALALQYGEQYLRIMMAGLVPFAVSQAYVNTIRETGHTFVPMLASLAAVVTNLVLDYVLIFGIGGVPAYGVQGAAIATVAARFVECAIVVIWAHTHLEQNPYLKGVYHGFSVPGHILSGIIKKGTPLMFNEMLWAVGMAVIAQCYAVRGLEVVAAQNISSTISNLFNIVYLQLGGCISIVVGQLLGAGRLEEARDKDNKMIFFCVLCCMGVSLIMIFAGRYFPMIYKTEDSIKELAGRFIMISALVMPLCAFSHASYFTLRSGGKTGITFLFDSVYTWVIVIPLATILAKHTALTIEMVFFFVSFTEIIKVTIGYFMIRSDIWLQNIVKEP</sequence>
<dbReference type="Pfam" id="PF01554">
    <property type="entry name" value="MatE"/>
    <property type="match status" value="2"/>
</dbReference>
<evidence type="ECO:0000256" key="7">
    <source>
        <dbReference type="ARBA" id="ARBA00022475"/>
    </source>
</evidence>
<accession>A0ABT2T5G5</accession>
<evidence type="ECO:0000256" key="5">
    <source>
        <dbReference type="ARBA" id="ARBA00022448"/>
    </source>
</evidence>
<reference evidence="14 15" key="1">
    <citation type="journal article" date="2021" name="ISME Commun">
        <title>Automated analysis of genomic sequences facilitates high-throughput and comprehensive description of bacteria.</title>
        <authorList>
            <person name="Hitch T.C.A."/>
        </authorList>
    </citation>
    <scope>NUCLEOTIDE SEQUENCE [LARGE SCALE GENOMIC DNA]</scope>
    <source>
        <strain evidence="14 15">Sanger_18</strain>
    </source>
</reference>
<feature type="transmembrane region" description="Helical" evidence="13">
    <location>
        <begin position="99"/>
        <end position="124"/>
    </location>
</feature>
<feature type="transmembrane region" description="Helical" evidence="13">
    <location>
        <begin position="333"/>
        <end position="352"/>
    </location>
</feature>
<evidence type="ECO:0000256" key="6">
    <source>
        <dbReference type="ARBA" id="ARBA00022449"/>
    </source>
</evidence>
<evidence type="ECO:0000256" key="12">
    <source>
        <dbReference type="ARBA" id="ARBA00031636"/>
    </source>
</evidence>
<evidence type="ECO:0000256" key="4">
    <source>
        <dbReference type="ARBA" id="ARBA00020268"/>
    </source>
</evidence>
<feature type="transmembrane region" description="Helical" evidence="13">
    <location>
        <begin position="428"/>
        <end position="451"/>
    </location>
</feature>
<comment type="subcellular location">
    <subcellularLocation>
        <location evidence="2">Cell membrane</location>
        <topology evidence="2">Multi-pass membrane protein</topology>
    </subcellularLocation>
</comment>
<comment type="similarity">
    <text evidence="3">Belongs to the multi antimicrobial extrusion (MATE) (TC 2.A.66.1) family.</text>
</comment>
<evidence type="ECO:0000313" key="14">
    <source>
        <dbReference type="EMBL" id="MCU6745492.1"/>
    </source>
</evidence>
<dbReference type="PANTHER" id="PTHR43298">
    <property type="entry name" value="MULTIDRUG RESISTANCE PROTEIN NORM-RELATED"/>
    <property type="match status" value="1"/>
</dbReference>
<keyword evidence="11 13" id="KW-0472">Membrane</keyword>
<feature type="transmembrane region" description="Helical" evidence="13">
    <location>
        <begin position="202"/>
        <end position="226"/>
    </location>
</feature>
<dbReference type="InterPro" id="IPR050222">
    <property type="entry name" value="MATE_MdtK"/>
</dbReference>
<feature type="transmembrane region" description="Helical" evidence="13">
    <location>
        <begin position="403"/>
        <end position="422"/>
    </location>
</feature>
<protein>
    <recommendedName>
        <fullName evidence="4">Probable multidrug resistance protein NorM</fullName>
    </recommendedName>
    <alternativeName>
        <fullName evidence="12">Multidrug-efflux transporter</fullName>
    </alternativeName>
</protein>
<dbReference type="Proteomes" id="UP001652432">
    <property type="component" value="Unassembled WGS sequence"/>
</dbReference>
<keyword evidence="6" id="KW-0050">Antiport</keyword>
<feature type="transmembrane region" description="Helical" evidence="13">
    <location>
        <begin position="174"/>
        <end position="196"/>
    </location>
</feature>
<feature type="transmembrane region" description="Helical" evidence="13">
    <location>
        <begin position="144"/>
        <end position="162"/>
    </location>
</feature>